<dbReference type="PANTHER" id="PTHR43884">
    <property type="entry name" value="ACYL-COA DEHYDROGENASE"/>
    <property type="match status" value="1"/>
</dbReference>
<feature type="domain" description="Acyl-CoA dehydrogenase/oxidase C-terminal" evidence="6">
    <location>
        <begin position="251"/>
        <end position="399"/>
    </location>
</feature>
<dbReference type="InterPro" id="IPR046373">
    <property type="entry name" value="Acyl-CoA_Oxase/DH_mid-dom_sf"/>
</dbReference>
<dbReference type="SUPFAM" id="SSF47203">
    <property type="entry name" value="Acyl-CoA dehydrogenase C-terminal domain-like"/>
    <property type="match status" value="1"/>
</dbReference>
<dbReference type="Pfam" id="PF02770">
    <property type="entry name" value="Acyl-CoA_dh_M"/>
    <property type="match status" value="1"/>
</dbReference>
<feature type="domain" description="Acyl-CoA dehydrogenase/oxidase N-terminal" evidence="8">
    <location>
        <begin position="28"/>
        <end position="139"/>
    </location>
</feature>
<name>A0ABP6LG61_9ACTN</name>
<evidence type="ECO:0000256" key="1">
    <source>
        <dbReference type="ARBA" id="ARBA00001974"/>
    </source>
</evidence>
<dbReference type="Gene3D" id="1.20.140.10">
    <property type="entry name" value="Butyryl-CoA Dehydrogenase, subunit A, domain 3"/>
    <property type="match status" value="1"/>
</dbReference>
<dbReference type="InterPro" id="IPR013786">
    <property type="entry name" value="AcylCoA_DH/ox_N"/>
</dbReference>
<organism evidence="9 10">
    <name type="scientific">Gordonia defluvii</name>
    <dbReference type="NCBI Taxonomy" id="283718"/>
    <lineage>
        <taxon>Bacteria</taxon>
        <taxon>Bacillati</taxon>
        <taxon>Actinomycetota</taxon>
        <taxon>Actinomycetes</taxon>
        <taxon>Mycobacteriales</taxon>
        <taxon>Gordoniaceae</taxon>
        <taxon>Gordonia</taxon>
    </lineage>
</organism>
<evidence type="ECO:0000313" key="9">
    <source>
        <dbReference type="EMBL" id="GAA3040763.1"/>
    </source>
</evidence>
<evidence type="ECO:0000259" key="7">
    <source>
        <dbReference type="Pfam" id="PF02770"/>
    </source>
</evidence>
<accession>A0ABP6LG61</accession>
<keyword evidence="10" id="KW-1185">Reference proteome</keyword>
<dbReference type="InterPro" id="IPR036250">
    <property type="entry name" value="AcylCo_DH-like_C"/>
</dbReference>
<keyword evidence="3 5" id="KW-0285">Flavoprotein</keyword>
<dbReference type="SUPFAM" id="SSF56645">
    <property type="entry name" value="Acyl-CoA dehydrogenase NM domain-like"/>
    <property type="match status" value="1"/>
</dbReference>
<reference evidence="10" key="1">
    <citation type="journal article" date="2019" name="Int. J. Syst. Evol. Microbiol.">
        <title>The Global Catalogue of Microorganisms (GCM) 10K type strain sequencing project: providing services to taxonomists for standard genome sequencing and annotation.</title>
        <authorList>
            <consortium name="The Broad Institute Genomics Platform"/>
            <consortium name="The Broad Institute Genome Sequencing Center for Infectious Disease"/>
            <person name="Wu L."/>
            <person name="Ma J."/>
        </authorList>
    </citation>
    <scope>NUCLEOTIDE SEQUENCE [LARGE SCALE GENOMIC DNA]</scope>
    <source>
        <strain evidence="10">JCM 14234</strain>
    </source>
</reference>
<proteinExistence type="inferred from homology"/>
<feature type="domain" description="Acyl-CoA oxidase/dehydrogenase middle" evidence="7">
    <location>
        <begin position="143"/>
        <end position="238"/>
    </location>
</feature>
<evidence type="ECO:0000256" key="3">
    <source>
        <dbReference type="ARBA" id="ARBA00022630"/>
    </source>
</evidence>
<comment type="similarity">
    <text evidence="2 5">Belongs to the acyl-CoA dehydrogenase family.</text>
</comment>
<comment type="caution">
    <text evidence="9">The sequence shown here is derived from an EMBL/GenBank/DDBJ whole genome shotgun (WGS) entry which is preliminary data.</text>
</comment>
<dbReference type="InterPro" id="IPR009075">
    <property type="entry name" value="AcylCo_DH/oxidase_C"/>
</dbReference>
<dbReference type="EMBL" id="BAAAVS010000025">
    <property type="protein sequence ID" value="GAA3040763.1"/>
    <property type="molecule type" value="Genomic_DNA"/>
</dbReference>
<dbReference type="InterPro" id="IPR006091">
    <property type="entry name" value="Acyl-CoA_Oxase/DH_mid-dom"/>
</dbReference>
<dbReference type="PANTHER" id="PTHR43884:SF12">
    <property type="entry name" value="ISOVALERYL-COA DEHYDROGENASE, MITOCHONDRIAL-RELATED"/>
    <property type="match status" value="1"/>
</dbReference>
<evidence type="ECO:0000256" key="2">
    <source>
        <dbReference type="ARBA" id="ARBA00009347"/>
    </source>
</evidence>
<evidence type="ECO:0000259" key="6">
    <source>
        <dbReference type="Pfam" id="PF00441"/>
    </source>
</evidence>
<evidence type="ECO:0000259" key="8">
    <source>
        <dbReference type="Pfam" id="PF02771"/>
    </source>
</evidence>
<sequence>MEEGQRLTGPPRGGVTLTVMADNSPWATDELRALREMTRAFCEKEIVPNGDKFREQHHVDRDLWNKAGEVGLLCMSIPEEYGGGGGTFAHEAVLMEELSRIADSSWGVSLHNAIVAHYLLAYGSEEQKQHWLPKMATGEVVGAIAMTEPGTGSDLQSVKTKAIKDGDDYVIDGSKTFITNGGQADLIVVVAKTDPNEGAKGISLILVEAEREGYSRGRVLDKIGQRGQDTSELNFDGVRVPQTNLLGSEEGQGFIQLMQQLPQERLIIAVTSVSGMETAVEHTVAYTKEREAFGKPVFAFQNTKFKLAECATEARIGRVFVDDCIIKHINGELDIPTVAMAKWWTSDRSQVVADECLQLFGGYGYMNEYPIARMWADNRVQKIYAGTNEIMKEVIARSL</sequence>
<evidence type="ECO:0000256" key="4">
    <source>
        <dbReference type="ARBA" id="ARBA00022827"/>
    </source>
</evidence>
<dbReference type="Pfam" id="PF02771">
    <property type="entry name" value="Acyl-CoA_dh_N"/>
    <property type="match status" value="1"/>
</dbReference>
<keyword evidence="4 5" id="KW-0274">FAD</keyword>
<dbReference type="Gene3D" id="2.40.110.10">
    <property type="entry name" value="Butyryl-CoA Dehydrogenase, subunit A, domain 2"/>
    <property type="match status" value="1"/>
</dbReference>
<dbReference type="InterPro" id="IPR037069">
    <property type="entry name" value="AcylCoA_DH/ox_N_sf"/>
</dbReference>
<dbReference type="InterPro" id="IPR006089">
    <property type="entry name" value="Acyl-CoA_DH_CS"/>
</dbReference>
<dbReference type="InterPro" id="IPR009100">
    <property type="entry name" value="AcylCoA_DH/oxidase_NM_dom_sf"/>
</dbReference>
<dbReference type="Proteomes" id="UP001501035">
    <property type="component" value="Unassembled WGS sequence"/>
</dbReference>
<dbReference type="Pfam" id="PF00441">
    <property type="entry name" value="Acyl-CoA_dh_1"/>
    <property type="match status" value="1"/>
</dbReference>
<comment type="cofactor">
    <cofactor evidence="1 5">
        <name>FAD</name>
        <dbReference type="ChEBI" id="CHEBI:57692"/>
    </cofactor>
</comment>
<evidence type="ECO:0000313" key="10">
    <source>
        <dbReference type="Proteomes" id="UP001501035"/>
    </source>
</evidence>
<dbReference type="PROSITE" id="PS00073">
    <property type="entry name" value="ACYL_COA_DH_2"/>
    <property type="match status" value="1"/>
</dbReference>
<dbReference type="Gene3D" id="1.10.540.10">
    <property type="entry name" value="Acyl-CoA dehydrogenase/oxidase, N-terminal domain"/>
    <property type="match status" value="1"/>
</dbReference>
<keyword evidence="5" id="KW-0560">Oxidoreductase</keyword>
<evidence type="ECO:0000256" key="5">
    <source>
        <dbReference type="RuleBase" id="RU362125"/>
    </source>
</evidence>
<gene>
    <name evidence="9" type="ORF">GCM10010528_21480</name>
</gene>
<protein>
    <submittedName>
        <fullName evidence="9">Acyl-CoA dehydrogenase family protein</fullName>
    </submittedName>
</protein>